<dbReference type="InterPro" id="IPR001466">
    <property type="entry name" value="Beta-lactam-related"/>
</dbReference>
<keyword evidence="4" id="KW-0645">Protease</keyword>
<dbReference type="RefSeq" id="WP_183392899.1">
    <property type="nucleotide sequence ID" value="NZ_JACHVY010000006.1"/>
</dbReference>
<dbReference type="Proteomes" id="UP000533269">
    <property type="component" value="Unassembled WGS sequence"/>
</dbReference>
<feature type="signal peptide" evidence="2">
    <location>
        <begin position="1"/>
        <end position="26"/>
    </location>
</feature>
<gene>
    <name evidence="4" type="ORF">FHR75_004126</name>
</gene>
<dbReference type="PROSITE" id="PS51257">
    <property type="entry name" value="PROKAR_LIPOPROTEIN"/>
    <property type="match status" value="1"/>
</dbReference>
<dbReference type="EC" id="3.4.16.4" evidence="4"/>
<protein>
    <submittedName>
        <fullName evidence="4">D-alanyl-D-alanine carboxypeptidase</fullName>
        <ecNumber evidence="4">3.4.16.4</ecNumber>
    </submittedName>
</protein>
<dbReference type="Gene3D" id="3.40.710.10">
    <property type="entry name" value="DD-peptidase/beta-lactamase superfamily"/>
    <property type="match status" value="1"/>
</dbReference>
<name>A0A7W4TQK7_KINRA</name>
<proteinExistence type="predicted"/>
<comment type="caution">
    <text evidence="4">The sequence shown here is derived from an EMBL/GenBank/DDBJ whole genome shotgun (WGS) entry which is preliminary data.</text>
</comment>
<dbReference type="EMBL" id="JACHVY010000006">
    <property type="protein sequence ID" value="MBB2903284.1"/>
    <property type="molecule type" value="Genomic_DNA"/>
</dbReference>
<feature type="chain" id="PRO_5031344578" evidence="2">
    <location>
        <begin position="27"/>
        <end position="417"/>
    </location>
</feature>
<reference evidence="4 5" key="2">
    <citation type="submission" date="2020-08" db="EMBL/GenBank/DDBJ databases">
        <authorList>
            <person name="Partida-Martinez L."/>
            <person name="Huntemann M."/>
            <person name="Clum A."/>
            <person name="Wang J."/>
            <person name="Palaniappan K."/>
            <person name="Ritter S."/>
            <person name="Chen I.-M."/>
            <person name="Stamatis D."/>
            <person name="Reddy T."/>
            <person name="O'Malley R."/>
            <person name="Daum C."/>
            <person name="Shapiro N."/>
            <person name="Ivanova N."/>
            <person name="Kyrpides N."/>
            <person name="Woyke T."/>
        </authorList>
    </citation>
    <scope>NUCLEOTIDE SEQUENCE [LARGE SCALE GENOMIC DNA]</scope>
    <source>
        <strain evidence="4 5">AS2.23</strain>
    </source>
</reference>
<evidence type="ECO:0000256" key="1">
    <source>
        <dbReference type="SAM" id="MobiDB-lite"/>
    </source>
</evidence>
<keyword evidence="4" id="KW-0121">Carboxypeptidase</keyword>
<dbReference type="AlphaFoldDB" id="A0A7W4TQK7"/>
<dbReference type="GO" id="GO:0009002">
    <property type="term" value="F:serine-type D-Ala-D-Ala carboxypeptidase activity"/>
    <property type="evidence" value="ECO:0007669"/>
    <property type="project" value="UniProtKB-EC"/>
</dbReference>
<keyword evidence="2" id="KW-0732">Signal</keyword>
<dbReference type="InterPro" id="IPR012338">
    <property type="entry name" value="Beta-lactam/transpept-like"/>
</dbReference>
<evidence type="ECO:0000259" key="3">
    <source>
        <dbReference type="Pfam" id="PF00144"/>
    </source>
</evidence>
<feature type="region of interest" description="Disordered" evidence="1">
    <location>
        <begin position="21"/>
        <end position="47"/>
    </location>
</feature>
<evidence type="ECO:0000313" key="4">
    <source>
        <dbReference type="EMBL" id="MBB2903284.1"/>
    </source>
</evidence>
<dbReference type="InterPro" id="IPR050789">
    <property type="entry name" value="Diverse_Enzym_Activities"/>
</dbReference>
<organism evidence="4 5">
    <name type="scientific">Kineococcus radiotolerans</name>
    <dbReference type="NCBI Taxonomy" id="131568"/>
    <lineage>
        <taxon>Bacteria</taxon>
        <taxon>Bacillati</taxon>
        <taxon>Actinomycetota</taxon>
        <taxon>Actinomycetes</taxon>
        <taxon>Kineosporiales</taxon>
        <taxon>Kineosporiaceae</taxon>
        <taxon>Kineococcus</taxon>
    </lineage>
</organism>
<evidence type="ECO:0000313" key="5">
    <source>
        <dbReference type="Proteomes" id="UP000533269"/>
    </source>
</evidence>
<dbReference type="SUPFAM" id="SSF56601">
    <property type="entry name" value="beta-lactamase/transpeptidase-like"/>
    <property type="match status" value="1"/>
</dbReference>
<dbReference type="Pfam" id="PF00144">
    <property type="entry name" value="Beta-lactamase"/>
    <property type="match status" value="1"/>
</dbReference>
<evidence type="ECO:0000256" key="2">
    <source>
        <dbReference type="SAM" id="SignalP"/>
    </source>
</evidence>
<accession>A0A7W4TQK7</accession>
<reference evidence="4 5" key="1">
    <citation type="submission" date="2020-08" db="EMBL/GenBank/DDBJ databases">
        <title>The Agave Microbiome: Exploring the role of microbial communities in plant adaptations to desert environments.</title>
        <authorList>
            <person name="Partida-Martinez L.P."/>
        </authorList>
    </citation>
    <scope>NUCLEOTIDE SEQUENCE [LARGE SCALE GENOMIC DNA]</scope>
    <source>
        <strain evidence="4 5">AS2.23</strain>
    </source>
</reference>
<sequence length="417" mass="42120">MAERRVLTLCAAVTFLLTACTSTSSPAPSDDRAATAGASASGSSSSITVTAAPVQPLPPQVRTALDATVAAGAVGAVLHVRDGDRTWAGSAGTLAPSASTDAGVGAGGGTPAVDAPARVASTTKSMVATVVVQLAEEGEFGLDDPVDSVLPGVLPAERGITVRQLLNHASGLPSAPVFDTSSAQRLLDSVRRSWTPQERVAAALALPWTNEAGAAFSYSNENYAVLGMLIEHVTGDDLATVLQQRVFTPAGMQDTSYPSDTSMPTDALRGYQFPDTGPGPGGLDTTEQEPSAWDAGAAVISTAPDLNAFFRALFTGELVSSEGVAQMQQIGVEGYGLGLLAGGDPCGTFPVPAGQTPELVFGQRGNGVGYRALALSSPDGQRQAALVWTGTAADPARDPLTEPTSAAVIAGLAATCG</sequence>
<keyword evidence="4" id="KW-0378">Hydrolase</keyword>
<dbReference type="PANTHER" id="PTHR43283">
    <property type="entry name" value="BETA-LACTAMASE-RELATED"/>
    <property type="match status" value="1"/>
</dbReference>
<feature type="domain" description="Beta-lactamase-related" evidence="3">
    <location>
        <begin position="66"/>
        <end position="393"/>
    </location>
</feature>